<dbReference type="PROSITE" id="PS51257">
    <property type="entry name" value="PROKAR_LIPOPROTEIN"/>
    <property type="match status" value="1"/>
</dbReference>
<proteinExistence type="predicted"/>
<reference evidence="3 4" key="2">
    <citation type="journal article" date="2011" name="Stand. Genomic Sci.">
        <title>Complete genome sequence of Truepera radiovictrix type strain (RQ-24).</title>
        <authorList>
            <person name="Ivanova N."/>
            <person name="Rohde C."/>
            <person name="Munk C."/>
            <person name="Nolan M."/>
            <person name="Lucas S."/>
            <person name="Del Rio T.G."/>
            <person name="Tice H."/>
            <person name="Deshpande S."/>
            <person name="Cheng J.F."/>
            <person name="Tapia R."/>
            <person name="Han C."/>
            <person name="Goodwin L."/>
            <person name="Pitluck S."/>
            <person name="Liolios K."/>
            <person name="Mavromatis K."/>
            <person name="Mikhailova N."/>
            <person name="Pati A."/>
            <person name="Chen A."/>
            <person name="Palaniappan K."/>
            <person name="Land M."/>
            <person name="Hauser L."/>
            <person name="Chang Y.J."/>
            <person name="Jeffries C.D."/>
            <person name="Brambilla E."/>
            <person name="Rohde M."/>
            <person name="Goker M."/>
            <person name="Tindall B.J."/>
            <person name="Woyke T."/>
            <person name="Bristow J."/>
            <person name="Eisen J.A."/>
            <person name="Markowitz V."/>
            <person name="Hugenholtz P."/>
            <person name="Kyrpides N.C."/>
            <person name="Klenk H.P."/>
            <person name="Lapidus A."/>
        </authorList>
    </citation>
    <scope>NUCLEOTIDE SEQUENCE [LARGE SCALE GENOMIC DNA]</scope>
    <source>
        <strain evidence="4">DSM 17093 / CIP 108686 / LMG 22925 / RQ-24</strain>
    </source>
</reference>
<evidence type="ECO:0000256" key="1">
    <source>
        <dbReference type="SAM" id="MobiDB-lite"/>
    </source>
</evidence>
<dbReference type="RefSeq" id="WP_013176916.1">
    <property type="nucleotide sequence ID" value="NC_014221.1"/>
</dbReference>
<organism evidence="3 4">
    <name type="scientific">Truepera radiovictrix (strain DSM 17093 / CIP 108686 / LMG 22925 / RQ-24)</name>
    <dbReference type="NCBI Taxonomy" id="649638"/>
    <lineage>
        <taxon>Bacteria</taxon>
        <taxon>Thermotogati</taxon>
        <taxon>Deinococcota</taxon>
        <taxon>Deinococci</taxon>
        <taxon>Trueperales</taxon>
        <taxon>Trueperaceae</taxon>
        <taxon>Truepera</taxon>
    </lineage>
</organism>
<reference evidence="4" key="1">
    <citation type="submission" date="2010-05" db="EMBL/GenBank/DDBJ databases">
        <title>The complete genome of Truepera radiovictris DSM 17093.</title>
        <authorList>
            <consortium name="US DOE Joint Genome Institute (JGI-PGF)"/>
            <person name="Lucas S."/>
            <person name="Copeland A."/>
            <person name="Lapidus A."/>
            <person name="Glavina del Rio T."/>
            <person name="Dalin E."/>
            <person name="Tice H."/>
            <person name="Bruce D."/>
            <person name="Goodwin L."/>
            <person name="Pitluck S."/>
            <person name="Kyrpides N."/>
            <person name="Mavromatis K."/>
            <person name="Ovchinnikova G."/>
            <person name="Munk A.C."/>
            <person name="Detter J.C."/>
            <person name="Han C."/>
            <person name="Tapia R."/>
            <person name="Land M."/>
            <person name="Hauser L."/>
            <person name="Markowitz V."/>
            <person name="Cheng J.-F."/>
            <person name="Hugenholtz P."/>
            <person name="Woyke T."/>
            <person name="Wu D."/>
            <person name="Tindall B."/>
            <person name="Pomrenke H.G."/>
            <person name="Brambilla E."/>
            <person name="Klenk H.-P."/>
            <person name="Eisen J.A."/>
        </authorList>
    </citation>
    <scope>NUCLEOTIDE SEQUENCE [LARGE SCALE GENOMIC DNA]</scope>
    <source>
        <strain evidence="4">DSM 17093 / CIP 108686 / LMG 22925 / RQ-24</strain>
    </source>
</reference>
<sequence length="200" mass="20842">MQAPRRPWRQPPLLPLLFLTACAGVAGEVSDRLSVLATQSCVGTARATERVAPGVTLHYDNAFFCSDAPVRERYTFTVRVTNPASSTVSATLQGLELRLSTPRPRGRGPEVTGAASGLPLTLAPGESGSFVVSGLYELVRTDEGGKANAHFHVRGGAGNPFHLGLNAHFRGASGREAAPPAGRPGGPPRRPGPPPRPGPG</sequence>
<accession>D7CRP6</accession>
<gene>
    <name evidence="3" type="ordered locus">Trad_0398</name>
</gene>
<feature type="region of interest" description="Disordered" evidence="1">
    <location>
        <begin position="172"/>
        <end position="200"/>
    </location>
</feature>
<feature type="signal peptide" evidence="2">
    <location>
        <begin position="1"/>
        <end position="23"/>
    </location>
</feature>
<keyword evidence="2" id="KW-0732">Signal</keyword>
<dbReference type="Proteomes" id="UP000000379">
    <property type="component" value="Chromosome"/>
</dbReference>
<keyword evidence="4" id="KW-1185">Reference proteome</keyword>
<feature type="region of interest" description="Disordered" evidence="1">
    <location>
        <begin position="100"/>
        <end position="119"/>
    </location>
</feature>
<evidence type="ECO:0000256" key="2">
    <source>
        <dbReference type="SAM" id="SignalP"/>
    </source>
</evidence>
<dbReference type="HOGENOM" id="CLU_1365727_0_0_0"/>
<evidence type="ECO:0000313" key="4">
    <source>
        <dbReference type="Proteomes" id="UP000000379"/>
    </source>
</evidence>
<feature type="compositionally biased region" description="Pro residues" evidence="1">
    <location>
        <begin position="181"/>
        <end position="200"/>
    </location>
</feature>
<evidence type="ECO:0000313" key="3">
    <source>
        <dbReference type="EMBL" id="ADI13536.1"/>
    </source>
</evidence>
<evidence type="ECO:0008006" key="5">
    <source>
        <dbReference type="Google" id="ProtNLM"/>
    </source>
</evidence>
<feature type="chain" id="PRO_5003094398" description="Lipoprotein" evidence="2">
    <location>
        <begin position="24"/>
        <end position="200"/>
    </location>
</feature>
<dbReference type="AlphaFoldDB" id="D7CRP6"/>
<protein>
    <recommendedName>
        <fullName evidence="5">Lipoprotein</fullName>
    </recommendedName>
</protein>
<name>D7CRP6_TRURR</name>
<dbReference type="EMBL" id="CP002049">
    <property type="protein sequence ID" value="ADI13536.1"/>
    <property type="molecule type" value="Genomic_DNA"/>
</dbReference>
<dbReference type="KEGG" id="tra:Trad_0398"/>